<proteinExistence type="inferred from homology"/>
<dbReference type="InterPro" id="IPR013320">
    <property type="entry name" value="ConA-like_dom_sf"/>
</dbReference>
<accession>A0AAN9P757</accession>
<evidence type="ECO:0000256" key="3">
    <source>
        <dbReference type="ARBA" id="ARBA00023211"/>
    </source>
</evidence>
<keyword evidence="3" id="KW-0464">Manganese</keyword>
<feature type="domain" description="Legume lectin" evidence="5">
    <location>
        <begin position="5"/>
        <end position="52"/>
    </location>
</feature>
<sequence length="101" mass="11574">MANNGSLTGNSLGLLTVQLGYGNASKHVLAIEFDDFRNEEFNEVNDNHVGVEHQYELNLSFGRSKLFLFMRILIFSLYSFVTGYVLYTNSALSHCLWVFWK</sequence>
<keyword evidence="4" id="KW-0812">Transmembrane</keyword>
<evidence type="ECO:0000259" key="5">
    <source>
        <dbReference type="Pfam" id="PF00139"/>
    </source>
</evidence>
<evidence type="ECO:0000313" key="6">
    <source>
        <dbReference type="EMBL" id="KAK7287196.1"/>
    </source>
</evidence>
<dbReference type="Proteomes" id="UP001372338">
    <property type="component" value="Unassembled WGS sequence"/>
</dbReference>
<comment type="caution">
    <text evidence="6">The sequence shown here is derived from an EMBL/GenBank/DDBJ whole genome shotgun (WGS) entry which is preliminary data.</text>
</comment>
<dbReference type="AlphaFoldDB" id="A0AAN9P757"/>
<dbReference type="EMBL" id="JAYWIO010000001">
    <property type="protein sequence ID" value="KAK7287196.1"/>
    <property type="molecule type" value="Genomic_DNA"/>
</dbReference>
<feature type="transmembrane region" description="Helical" evidence="4">
    <location>
        <begin position="66"/>
        <end position="87"/>
    </location>
</feature>
<reference evidence="6 7" key="1">
    <citation type="submission" date="2024-01" db="EMBL/GenBank/DDBJ databases">
        <title>The genomes of 5 underutilized Papilionoideae crops provide insights into root nodulation and disease resistanc.</title>
        <authorList>
            <person name="Yuan L."/>
        </authorList>
    </citation>
    <scope>NUCLEOTIDE SEQUENCE [LARGE SCALE GENOMIC DNA]</scope>
    <source>
        <strain evidence="6">ZHUSHIDOU_FW_LH</strain>
        <tissue evidence="6">Leaf</tissue>
    </source>
</reference>
<name>A0AAN9P757_CROPI</name>
<evidence type="ECO:0000313" key="7">
    <source>
        <dbReference type="Proteomes" id="UP001372338"/>
    </source>
</evidence>
<dbReference type="GO" id="GO:0030246">
    <property type="term" value="F:carbohydrate binding"/>
    <property type="evidence" value="ECO:0007669"/>
    <property type="project" value="UniProtKB-KW"/>
</dbReference>
<evidence type="ECO:0000256" key="2">
    <source>
        <dbReference type="ARBA" id="ARBA00022734"/>
    </source>
</evidence>
<dbReference type="Pfam" id="PF00139">
    <property type="entry name" value="Lectin_legB"/>
    <property type="match status" value="1"/>
</dbReference>
<dbReference type="Gene3D" id="2.60.120.200">
    <property type="match status" value="1"/>
</dbReference>
<keyword evidence="4" id="KW-1133">Transmembrane helix</keyword>
<keyword evidence="2" id="KW-0430">Lectin</keyword>
<dbReference type="InterPro" id="IPR001220">
    <property type="entry name" value="Legume_lectin_dom"/>
</dbReference>
<protein>
    <recommendedName>
        <fullName evidence="5">Legume lectin domain-containing protein</fullName>
    </recommendedName>
</protein>
<keyword evidence="4" id="KW-0472">Membrane</keyword>
<dbReference type="SUPFAM" id="SSF49899">
    <property type="entry name" value="Concanavalin A-like lectins/glucanases"/>
    <property type="match status" value="1"/>
</dbReference>
<evidence type="ECO:0000256" key="4">
    <source>
        <dbReference type="SAM" id="Phobius"/>
    </source>
</evidence>
<keyword evidence="7" id="KW-1185">Reference proteome</keyword>
<gene>
    <name evidence="6" type="ORF">RIF29_00320</name>
</gene>
<evidence type="ECO:0000256" key="1">
    <source>
        <dbReference type="ARBA" id="ARBA00007606"/>
    </source>
</evidence>
<organism evidence="6 7">
    <name type="scientific">Crotalaria pallida</name>
    <name type="common">Smooth rattlebox</name>
    <name type="synonym">Crotalaria striata</name>
    <dbReference type="NCBI Taxonomy" id="3830"/>
    <lineage>
        <taxon>Eukaryota</taxon>
        <taxon>Viridiplantae</taxon>
        <taxon>Streptophyta</taxon>
        <taxon>Embryophyta</taxon>
        <taxon>Tracheophyta</taxon>
        <taxon>Spermatophyta</taxon>
        <taxon>Magnoliopsida</taxon>
        <taxon>eudicotyledons</taxon>
        <taxon>Gunneridae</taxon>
        <taxon>Pentapetalae</taxon>
        <taxon>rosids</taxon>
        <taxon>fabids</taxon>
        <taxon>Fabales</taxon>
        <taxon>Fabaceae</taxon>
        <taxon>Papilionoideae</taxon>
        <taxon>50 kb inversion clade</taxon>
        <taxon>genistoids sensu lato</taxon>
        <taxon>core genistoids</taxon>
        <taxon>Crotalarieae</taxon>
        <taxon>Crotalaria</taxon>
    </lineage>
</organism>
<comment type="similarity">
    <text evidence="1">Belongs to the leguminous lectin family.</text>
</comment>